<comment type="similarity">
    <text evidence="1">Belongs to the peptidase A31 family.</text>
</comment>
<evidence type="ECO:0000313" key="6">
    <source>
        <dbReference type="Proteomes" id="UP000095594"/>
    </source>
</evidence>
<dbReference type="GO" id="GO:0016485">
    <property type="term" value="P:protein processing"/>
    <property type="evidence" value="ECO:0007669"/>
    <property type="project" value="TreeGrafter"/>
</dbReference>
<dbReference type="CDD" id="cd00518">
    <property type="entry name" value="H2MP"/>
    <property type="match status" value="1"/>
</dbReference>
<evidence type="ECO:0000256" key="2">
    <source>
        <dbReference type="ARBA" id="ARBA00022670"/>
    </source>
</evidence>
<dbReference type="SUPFAM" id="SSF53163">
    <property type="entry name" value="HybD-like"/>
    <property type="match status" value="1"/>
</dbReference>
<dbReference type="Pfam" id="PF01750">
    <property type="entry name" value="HycI"/>
    <property type="match status" value="1"/>
</dbReference>
<dbReference type="EC" id="3.4.23.-" evidence="5"/>
<dbReference type="Gene3D" id="3.40.50.1450">
    <property type="entry name" value="HybD-like"/>
    <property type="match status" value="1"/>
</dbReference>
<dbReference type="EMBL" id="CYZX01000001">
    <property type="protein sequence ID" value="CUN51066.1"/>
    <property type="molecule type" value="Genomic_DNA"/>
</dbReference>
<dbReference type="PANTHER" id="PTHR30302">
    <property type="entry name" value="HYDROGENASE 1 MATURATION PROTEASE"/>
    <property type="match status" value="1"/>
</dbReference>
<keyword evidence="4 5" id="KW-0378">Hydrolase</keyword>
<dbReference type="PRINTS" id="PR00446">
    <property type="entry name" value="HYDRGNUPTAKE"/>
</dbReference>
<proteinExistence type="inferred from homology"/>
<dbReference type="AlphaFoldDB" id="A0A173XJ56"/>
<gene>
    <name evidence="5" type="primary">hybD</name>
    <name evidence="5" type="ORF">ERS852471_00041</name>
</gene>
<evidence type="ECO:0000256" key="3">
    <source>
        <dbReference type="ARBA" id="ARBA00022750"/>
    </source>
</evidence>
<keyword evidence="2 5" id="KW-0645">Protease</keyword>
<evidence type="ECO:0000313" key="5">
    <source>
        <dbReference type="EMBL" id="CUN51066.1"/>
    </source>
</evidence>
<dbReference type="InterPro" id="IPR000671">
    <property type="entry name" value="Peptidase_A31"/>
</dbReference>
<evidence type="ECO:0000256" key="4">
    <source>
        <dbReference type="ARBA" id="ARBA00022801"/>
    </source>
</evidence>
<dbReference type="PANTHER" id="PTHR30302:SF1">
    <property type="entry name" value="HYDROGENASE 2 MATURATION PROTEASE"/>
    <property type="match status" value="1"/>
</dbReference>
<reference evidence="5 6" key="1">
    <citation type="submission" date="2015-09" db="EMBL/GenBank/DDBJ databases">
        <authorList>
            <consortium name="Pathogen Informatics"/>
        </authorList>
    </citation>
    <scope>NUCLEOTIDE SEQUENCE [LARGE SCALE GENOMIC DNA]</scope>
    <source>
        <strain evidence="5 6">2789STDY5834856</strain>
    </source>
</reference>
<sequence length="154" mass="17538">MIKVIGIGNILLCDDGIGVKVVEKIQDSLRNINENIEVIVGETNYQYCIEEIKDDDLVIIIDSTYFMKEPGTVTVRTLDNCDEFLDKIYTGHDISLLKAIRLEKPNIKGFFIGIEIEVIEFSLELSERLQSNFDNICKEVLDNIYSILTSVRDS</sequence>
<dbReference type="GO" id="GO:0004190">
    <property type="term" value="F:aspartic-type endopeptidase activity"/>
    <property type="evidence" value="ECO:0007669"/>
    <property type="project" value="UniProtKB-KW"/>
</dbReference>
<dbReference type="GO" id="GO:0008047">
    <property type="term" value="F:enzyme activator activity"/>
    <property type="evidence" value="ECO:0007669"/>
    <property type="project" value="InterPro"/>
</dbReference>
<evidence type="ECO:0000256" key="1">
    <source>
        <dbReference type="ARBA" id="ARBA00006814"/>
    </source>
</evidence>
<dbReference type="OrthoDB" id="9794619at2"/>
<accession>A0A173XJ56</accession>
<protein>
    <submittedName>
        <fullName evidence="5">Hydrogenase maturation protease superfamily</fullName>
        <ecNumber evidence="5">3.4.23.-</ecNumber>
    </submittedName>
</protein>
<dbReference type="NCBIfam" id="TIGR00072">
    <property type="entry name" value="hydrog_prot"/>
    <property type="match status" value="1"/>
</dbReference>
<dbReference type="InterPro" id="IPR023430">
    <property type="entry name" value="Pept_HybD-like_dom_sf"/>
</dbReference>
<dbReference type="Proteomes" id="UP000095594">
    <property type="component" value="Unassembled WGS sequence"/>
</dbReference>
<dbReference type="RefSeq" id="WP_055262726.1">
    <property type="nucleotide sequence ID" value="NZ_CABIXQ010000001.1"/>
</dbReference>
<organism evidence="5 6">
    <name type="scientific">Clostridium disporicum</name>
    <dbReference type="NCBI Taxonomy" id="84024"/>
    <lineage>
        <taxon>Bacteria</taxon>
        <taxon>Bacillati</taxon>
        <taxon>Bacillota</taxon>
        <taxon>Clostridia</taxon>
        <taxon>Eubacteriales</taxon>
        <taxon>Clostridiaceae</taxon>
        <taxon>Clostridium</taxon>
    </lineage>
</organism>
<name>A0A173XJ56_9CLOT</name>
<keyword evidence="3" id="KW-0064">Aspartyl protease</keyword>